<dbReference type="SMART" id="SM00409">
    <property type="entry name" value="IG"/>
    <property type="match status" value="2"/>
</dbReference>
<dbReference type="PANTHER" id="PTHR46013">
    <property type="entry name" value="VASCULAR CELL ADHESION MOLECULE 1"/>
    <property type="match status" value="1"/>
</dbReference>
<accession>A0A672G3Z1</accession>
<keyword evidence="1" id="KW-0472">Membrane</keyword>
<reference evidence="3" key="3">
    <citation type="submission" date="2025-09" db="UniProtKB">
        <authorList>
            <consortium name="Ensembl"/>
        </authorList>
    </citation>
    <scope>IDENTIFICATION</scope>
</reference>
<organism evidence="3 4">
    <name type="scientific">Salarias fasciatus</name>
    <name type="common">Jewelled blenny</name>
    <name type="synonym">Blennius fasciatus</name>
    <dbReference type="NCBI Taxonomy" id="181472"/>
    <lineage>
        <taxon>Eukaryota</taxon>
        <taxon>Metazoa</taxon>
        <taxon>Chordata</taxon>
        <taxon>Craniata</taxon>
        <taxon>Vertebrata</taxon>
        <taxon>Euteleostomi</taxon>
        <taxon>Actinopterygii</taxon>
        <taxon>Neopterygii</taxon>
        <taxon>Teleostei</taxon>
        <taxon>Neoteleostei</taxon>
        <taxon>Acanthomorphata</taxon>
        <taxon>Ovalentaria</taxon>
        <taxon>Blenniimorphae</taxon>
        <taxon>Blenniiformes</taxon>
        <taxon>Blennioidei</taxon>
        <taxon>Blenniidae</taxon>
        <taxon>Salariinae</taxon>
        <taxon>Salarias</taxon>
    </lineage>
</organism>
<evidence type="ECO:0000313" key="4">
    <source>
        <dbReference type="Proteomes" id="UP000472267"/>
    </source>
</evidence>
<dbReference type="InParanoid" id="A0A672G3Z1"/>
<gene>
    <name evidence="3" type="primary">LOC115389541</name>
</gene>
<dbReference type="Pfam" id="PF13895">
    <property type="entry name" value="Ig_2"/>
    <property type="match status" value="1"/>
</dbReference>
<keyword evidence="1" id="KW-0812">Transmembrane</keyword>
<name>A0A672G3Z1_SALFA</name>
<feature type="domain" description="Ig-like" evidence="2">
    <location>
        <begin position="234"/>
        <end position="315"/>
    </location>
</feature>
<dbReference type="Gene3D" id="2.60.40.10">
    <property type="entry name" value="Immunoglobulins"/>
    <property type="match status" value="2"/>
</dbReference>
<evidence type="ECO:0000313" key="3">
    <source>
        <dbReference type="Ensembl" id="ENSSFAP00005011720.1"/>
    </source>
</evidence>
<dbReference type="InterPro" id="IPR036179">
    <property type="entry name" value="Ig-like_dom_sf"/>
</dbReference>
<dbReference type="PROSITE" id="PS50835">
    <property type="entry name" value="IG_LIKE"/>
    <property type="match status" value="1"/>
</dbReference>
<keyword evidence="1" id="KW-1133">Transmembrane helix</keyword>
<dbReference type="CDD" id="cd00096">
    <property type="entry name" value="Ig"/>
    <property type="match status" value="1"/>
</dbReference>
<reference evidence="3" key="1">
    <citation type="submission" date="2019-06" db="EMBL/GenBank/DDBJ databases">
        <authorList>
            <consortium name="Wellcome Sanger Institute Data Sharing"/>
        </authorList>
    </citation>
    <scope>NUCLEOTIDE SEQUENCE [LARGE SCALE GENOMIC DNA]</scope>
</reference>
<dbReference type="SUPFAM" id="SSF48726">
    <property type="entry name" value="Immunoglobulin"/>
    <property type="match status" value="2"/>
</dbReference>
<protein>
    <recommendedName>
        <fullName evidence="2">Ig-like domain-containing protein</fullName>
    </recommendedName>
</protein>
<dbReference type="SMART" id="SM00408">
    <property type="entry name" value="IGc2"/>
    <property type="match status" value="1"/>
</dbReference>
<sequence length="365" mass="40184">MNRPLHFLPLDQFCRSLRGSAMSFTAAAGGFVVGLLSLSVVGGQSNWGETDLTQVCAVEGGTVDLTCDYKYPHTTNHQTTRVMKELWFTKEGKAPVDLRTDSNYTNRWWCDCNEYGCILRITNLKKCDSGIYKYKIRTNHPAGVCLQAIQLSVTDLRVEVTKLHKTRGSKSVELNCQHSCPPHRVYMWFSNGRVMIRETSSSVFVPFQSTDRFSCAVRGFENITSPPVYAPNRPVVAVSPSGEIMEGSSVALTCGSDASPAATYTWYKRESFRNISHGAQLNFTSIQPSDSGGYYCTAENKLGVKRSQYTHIDVECAPTLLSVTSGGRTQSRASVSPGSGKYIAVGMIAAVLLTVAFATVFLWIR</sequence>
<proteinExistence type="predicted"/>
<dbReference type="AlphaFoldDB" id="A0A672G3Z1"/>
<dbReference type="InterPro" id="IPR007110">
    <property type="entry name" value="Ig-like_dom"/>
</dbReference>
<dbReference type="InterPro" id="IPR003599">
    <property type="entry name" value="Ig_sub"/>
</dbReference>
<evidence type="ECO:0000259" key="2">
    <source>
        <dbReference type="PROSITE" id="PS50835"/>
    </source>
</evidence>
<feature type="transmembrane region" description="Helical" evidence="1">
    <location>
        <begin position="342"/>
        <end position="364"/>
    </location>
</feature>
<reference evidence="3" key="2">
    <citation type="submission" date="2025-08" db="UniProtKB">
        <authorList>
            <consortium name="Ensembl"/>
        </authorList>
    </citation>
    <scope>IDENTIFICATION</scope>
</reference>
<dbReference type="InterPro" id="IPR013783">
    <property type="entry name" value="Ig-like_fold"/>
</dbReference>
<dbReference type="Ensembl" id="ENSSFAT00005012216.1">
    <property type="protein sequence ID" value="ENSSFAP00005011720.1"/>
    <property type="gene ID" value="ENSSFAG00005006528.1"/>
</dbReference>
<keyword evidence="4" id="KW-1185">Reference proteome</keyword>
<dbReference type="Proteomes" id="UP000472267">
    <property type="component" value="Chromosome 6"/>
</dbReference>
<evidence type="ECO:0000256" key="1">
    <source>
        <dbReference type="SAM" id="Phobius"/>
    </source>
</evidence>
<dbReference type="PANTHER" id="PTHR46013:SF4">
    <property type="entry name" value="B-CELL RECEPTOR CD22-RELATED"/>
    <property type="match status" value="1"/>
</dbReference>
<dbReference type="InterPro" id="IPR003598">
    <property type="entry name" value="Ig_sub2"/>
</dbReference>